<reference evidence="1" key="1">
    <citation type="journal article" date="2015" name="Nature">
        <title>Complex archaea that bridge the gap between prokaryotes and eukaryotes.</title>
        <authorList>
            <person name="Spang A."/>
            <person name="Saw J.H."/>
            <person name="Jorgensen S.L."/>
            <person name="Zaremba-Niedzwiedzka K."/>
            <person name="Martijn J."/>
            <person name="Lind A.E."/>
            <person name="van Eijk R."/>
            <person name="Schleper C."/>
            <person name="Guy L."/>
            <person name="Ettema T.J."/>
        </authorList>
    </citation>
    <scope>NUCLEOTIDE SEQUENCE</scope>
</reference>
<dbReference type="Gene3D" id="3.40.30.10">
    <property type="entry name" value="Glutaredoxin"/>
    <property type="match status" value="1"/>
</dbReference>
<dbReference type="AlphaFoldDB" id="A0A0F9S759"/>
<accession>A0A0F9S759</accession>
<protein>
    <recommendedName>
        <fullName evidence="2">Thioredoxin-like fold domain-containing protein</fullName>
    </recommendedName>
</protein>
<evidence type="ECO:0008006" key="2">
    <source>
        <dbReference type="Google" id="ProtNLM"/>
    </source>
</evidence>
<gene>
    <name evidence="1" type="ORF">LCGC14_0555630</name>
</gene>
<evidence type="ECO:0000313" key="1">
    <source>
        <dbReference type="EMBL" id="KKN58092.1"/>
    </source>
</evidence>
<proteinExistence type="predicted"/>
<dbReference type="EMBL" id="LAZR01000777">
    <property type="protein sequence ID" value="KKN58092.1"/>
    <property type="molecule type" value="Genomic_DNA"/>
</dbReference>
<comment type="caution">
    <text evidence="1">The sequence shown here is derived from an EMBL/GenBank/DDBJ whole genome shotgun (WGS) entry which is preliminary data.</text>
</comment>
<name>A0A0F9S759_9ZZZZ</name>
<organism evidence="1">
    <name type="scientific">marine sediment metagenome</name>
    <dbReference type="NCBI Taxonomy" id="412755"/>
    <lineage>
        <taxon>unclassified sequences</taxon>
        <taxon>metagenomes</taxon>
        <taxon>ecological metagenomes</taxon>
    </lineage>
</organism>
<dbReference type="InterPro" id="IPR036249">
    <property type="entry name" value="Thioredoxin-like_sf"/>
</dbReference>
<sequence>MPTNKLIASISKGGLICVLLVVIALLLSLNLNFLQTLTPPHEPPLACRTATPEQAENLLRHHFPDLEIIDISAQPKGTADPSCLLSVELLANAEIPSTRGFVYVLPDGEHFLNGPLMNRSSNLSTIGDGAKVPVLSDEDAKLSRDLEVLSKVAEMIEAGGVAVTSSPDSQETAIDTLIGDMSGLPNQIIFHSENKKPVYIAFDPMCMHCQKLFADQEQIATRFGARLVWIPTYSTGDSQTYSAHLIKALNSKGGMATARDLMAMIMGNPTIDVALLNSLFGEPSERDFARLEESAAYLRAMMGREELGTPLVAFKTGPAPEDSTLFNGYAPIEDFGSLLNY</sequence>
<dbReference type="SUPFAM" id="SSF52833">
    <property type="entry name" value="Thioredoxin-like"/>
    <property type="match status" value="1"/>
</dbReference>